<feature type="transmembrane region" description="Helical" evidence="2">
    <location>
        <begin position="246"/>
        <end position="264"/>
    </location>
</feature>
<feature type="domain" description="DUF6801" evidence="3">
    <location>
        <begin position="15"/>
        <end position="143"/>
    </location>
</feature>
<dbReference type="EMBL" id="JAJSBI010000007">
    <property type="protein sequence ID" value="MCD9875163.1"/>
    <property type="molecule type" value="Genomic_DNA"/>
</dbReference>
<feature type="compositionally biased region" description="Low complexity" evidence="1">
    <location>
        <begin position="220"/>
        <end position="234"/>
    </location>
</feature>
<dbReference type="AlphaFoldDB" id="A0A9Q3VJW3"/>
<dbReference type="InterPro" id="IPR046542">
    <property type="entry name" value="DUF6801"/>
</dbReference>
<keyword evidence="2" id="KW-0472">Membrane</keyword>
<organism evidence="4 5">
    <name type="scientific">Streptomyces guryensis</name>
    <dbReference type="NCBI Taxonomy" id="2886947"/>
    <lineage>
        <taxon>Bacteria</taxon>
        <taxon>Bacillati</taxon>
        <taxon>Actinomycetota</taxon>
        <taxon>Actinomycetes</taxon>
        <taxon>Kitasatosporales</taxon>
        <taxon>Streptomycetaceae</taxon>
        <taxon>Streptomyces</taxon>
    </lineage>
</organism>
<name>A0A9Q3VJW3_9ACTN</name>
<dbReference type="Pfam" id="PF20611">
    <property type="entry name" value="DUF6801"/>
    <property type="match status" value="1"/>
</dbReference>
<evidence type="ECO:0000313" key="4">
    <source>
        <dbReference type="EMBL" id="MCD9875163.1"/>
    </source>
</evidence>
<reference evidence="4" key="1">
    <citation type="submission" date="2021-12" db="EMBL/GenBank/DDBJ databases">
        <authorList>
            <person name="Lee J.-H."/>
            <person name="Kim S.-B."/>
        </authorList>
    </citation>
    <scope>NUCLEOTIDE SEQUENCE</scope>
    <source>
        <strain evidence="4">NR30</strain>
    </source>
</reference>
<keyword evidence="2" id="KW-1133">Transmembrane helix</keyword>
<sequence>MNASVVWPAAHTQVVGRATPRLPVDTKAMGGADVTRALRFIGATTVEGTADVHAVVAAPGVRDIPVTVTLDVPRTAVPDSGPLTVPASGTIPSLTFRQPGPGKITIGAIDLHIVPRDANGDETIAHKVDASCGLSDGQDGVLATFEVVRPTTDPTASGTADTPGTPGKPRPSGTSGASGEPGAADPNASGSASASAAASSTVRAPSGSPGGTVSAWDSGASGTASPTSPDTSSAGGTGVSGPLRTVATVLGTSAAAAGIGWWVWRRRRTANREG</sequence>
<accession>A0A9Q3VJW3</accession>
<feature type="compositionally biased region" description="Low complexity" evidence="1">
    <location>
        <begin position="188"/>
        <end position="200"/>
    </location>
</feature>
<evidence type="ECO:0000256" key="2">
    <source>
        <dbReference type="SAM" id="Phobius"/>
    </source>
</evidence>
<feature type="region of interest" description="Disordered" evidence="1">
    <location>
        <begin position="149"/>
        <end position="243"/>
    </location>
</feature>
<protein>
    <recommendedName>
        <fullName evidence="3">DUF6801 domain-containing protein</fullName>
    </recommendedName>
</protein>
<keyword evidence="5" id="KW-1185">Reference proteome</keyword>
<gene>
    <name evidence="4" type="ORF">LJ657_16090</name>
</gene>
<keyword evidence="2" id="KW-0812">Transmembrane</keyword>
<evidence type="ECO:0000313" key="5">
    <source>
        <dbReference type="Proteomes" id="UP001108029"/>
    </source>
</evidence>
<comment type="caution">
    <text evidence="4">The sequence shown here is derived from an EMBL/GenBank/DDBJ whole genome shotgun (WGS) entry which is preliminary data.</text>
</comment>
<proteinExistence type="predicted"/>
<evidence type="ECO:0000256" key="1">
    <source>
        <dbReference type="SAM" id="MobiDB-lite"/>
    </source>
</evidence>
<evidence type="ECO:0000259" key="3">
    <source>
        <dbReference type="Pfam" id="PF20611"/>
    </source>
</evidence>
<feature type="compositionally biased region" description="Polar residues" evidence="1">
    <location>
        <begin position="152"/>
        <end position="162"/>
    </location>
</feature>
<dbReference type="Proteomes" id="UP001108029">
    <property type="component" value="Unassembled WGS sequence"/>
</dbReference>